<dbReference type="InterPro" id="IPR003180">
    <property type="entry name" value="MPG"/>
</dbReference>
<evidence type="ECO:0000256" key="5">
    <source>
        <dbReference type="HAMAP-Rule" id="MF_00527"/>
    </source>
</evidence>
<dbReference type="AlphaFoldDB" id="H5U7B6"/>
<dbReference type="eggNOG" id="COG2094">
    <property type="taxonomic scope" value="Bacteria"/>
</dbReference>
<accession>H5U7B6</accession>
<evidence type="ECO:0000256" key="6">
    <source>
        <dbReference type="SAM" id="MobiDB-lite"/>
    </source>
</evidence>
<comment type="similarity">
    <text evidence="1 5">Belongs to the DNA glycosylase MPG family.</text>
</comment>
<dbReference type="PANTHER" id="PTHR10429:SF0">
    <property type="entry name" value="DNA-3-METHYLADENINE GLYCOSYLASE"/>
    <property type="match status" value="1"/>
</dbReference>
<dbReference type="CDD" id="cd00540">
    <property type="entry name" value="AAG"/>
    <property type="match status" value="1"/>
</dbReference>
<evidence type="ECO:0000256" key="3">
    <source>
        <dbReference type="ARBA" id="ARBA00022801"/>
    </source>
</evidence>
<proteinExistence type="inferred from homology"/>
<dbReference type="SUPFAM" id="SSF50486">
    <property type="entry name" value="FMT C-terminal domain-like"/>
    <property type="match status" value="1"/>
</dbReference>
<sequence length="213" mass="23128">MELLVLAMVRQPSVTTAARSMLGRFLRGHGVTIRITEVEAYAGPLDPASHAYTRTPRSEIMYGPPSRLYVYRIHGHFCANVVTGPDGEASAVLLRAGEVVDGLDVALRRRGEHIAPARLARGPGNLAKALGITMDDLGVDLDAPRSRGVRFVTPDEVDGQTANPVPHNPVPISSVPISSGPRVGVRRNADVAWRYWITDDPTVSAYRRHPRAD</sequence>
<organism evidence="7 8">
    <name type="scientific">Gordonia sputi NBRC 100414</name>
    <dbReference type="NCBI Taxonomy" id="1089453"/>
    <lineage>
        <taxon>Bacteria</taxon>
        <taxon>Bacillati</taxon>
        <taxon>Actinomycetota</taxon>
        <taxon>Actinomycetes</taxon>
        <taxon>Mycobacteriales</taxon>
        <taxon>Gordoniaceae</taxon>
        <taxon>Gordonia</taxon>
    </lineage>
</organism>
<name>H5U7B6_9ACTN</name>
<evidence type="ECO:0000256" key="4">
    <source>
        <dbReference type="ARBA" id="ARBA00023204"/>
    </source>
</evidence>
<dbReference type="PANTHER" id="PTHR10429">
    <property type="entry name" value="DNA-3-METHYLADENINE GLYCOSYLASE"/>
    <property type="match status" value="1"/>
</dbReference>
<keyword evidence="8" id="KW-1185">Reference proteome</keyword>
<dbReference type="GO" id="GO:0006284">
    <property type="term" value="P:base-excision repair"/>
    <property type="evidence" value="ECO:0007669"/>
    <property type="project" value="InterPro"/>
</dbReference>
<dbReference type="Gene3D" id="3.10.300.10">
    <property type="entry name" value="Methylpurine-DNA glycosylase (MPG)"/>
    <property type="match status" value="1"/>
</dbReference>
<feature type="region of interest" description="Disordered" evidence="6">
    <location>
        <begin position="155"/>
        <end position="176"/>
    </location>
</feature>
<keyword evidence="4 5" id="KW-0234">DNA repair</keyword>
<dbReference type="InterPro" id="IPR036995">
    <property type="entry name" value="MPG_sf"/>
</dbReference>
<dbReference type="GO" id="GO:0003905">
    <property type="term" value="F:alkylbase DNA N-glycosylase activity"/>
    <property type="evidence" value="ECO:0007669"/>
    <property type="project" value="InterPro"/>
</dbReference>
<keyword evidence="2 5" id="KW-0227">DNA damage</keyword>
<dbReference type="NCBIfam" id="TIGR00567">
    <property type="entry name" value="3mg"/>
    <property type="match status" value="1"/>
</dbReference>
<dbReference type="NCBIfam" id="NF002003">
    <property type="entry name" value="PRK00802.1-3"/>
    <property type="match status" value="1"/>
</dbReference>
<dbReference type="EMBL" id="BAFC01000139">
    <property type="protein sequence ID" value="GAB41624.1"/>
    <property type="molecule type" value="Genomic_DNA"/>
</dbReference>
<dbReference type="HAMAP" id="MF_00527">
    <property type="entry name" value="3MGH"/>
    <property type="match status" value="1"/>
</dbReference>
<dbReference type="RefSeq" id="WP_005209319.1">
    <property type="nucleotide sequence ID" value="NZ_BAFC01000139.1"/>
</dbReference>
<evidence type="ECO:0000256" key="1">
    <source>
        <dbReference type="ARBA" id="ARBA00009232"/>
    </source>
</evidence>
<dbReference type="Proteomes" id="UP000005845">
    <property type="component" value="Unassembled WGS sequence"/>
</dbReference>
<reference evidence="7 8" key="1">
    <citation type="submission" date="2012-02" db="EMBL/GenBank/DDBJ databases">
        <title>Whole genome shotgun sequence of Gordonia sputi NBRC 100414.</title>
        <authorList>
            <person name="Yoshida I."/>
            <person name="Hosoyama A."/>
            <person name="Tsuchikane K."/>
            <person name="Katsumata H."/>
            <person name="Yamazaki S."/>
            <person name="Fujita N."/>
        </authorList>
    </citation>
    <scope>NUCLEOTIDE SEQUENCE [LARGE SCALE GENOMIC DNA]</scope>
    <source>
        <strain evidence="7 8">NBRC 100414</strain>
    </source>
</reference>
<gene>
    <name evidence="7" type="ORF">GOSPT_141_00220</name>
</gene>
<evidence type="ECO:0000256" key="2">
    <source>
        <dbReference type="ARBA" id="ARBA00022763"/>
    </source>
</evidence>
<dbReference type="GO" id="GO:0003677">
    <property type="term" value="F:DNA binding"/>
    <property type="evidence" value="ECO:0007669"/>
    <property type="project" value="InterPro"/>
</dbReference>
<protein>
    <recommendedName>
        <fullName evidence="5">Putative 3-methyladenine DNA glycosylase</fullName>
        <ecNumber evidence="5">3.2.2.-</ecNumber>
    </recommendedName>
</protein>
<dbReference type="Pfam" id="PF02245">
    <property type="entry name" value="Pur_DNA_glyco"/>
    <property type="match status" value="1"/>
</dbReference>
<dbReference type="EC" id="3.2.2.-" evidence="5"/>
<evidence type="ECO:0000313" key="7">
    <source>
        <dbReference type="EMBL" id="GAB41624.1"/>
    </source>
</evidence>
<evidence type="ECO:0000313" key="8">
    <source>
        <dbReference type="Proteomes" id="UP000005845"/>
    </source>
</evidence>
<keyword evidence="3 5" id="KW-0378">Hydrolase</keyword>
<dbReference type="InterPro" id="IPR011034">
    <property type="entry name" value="Formyl_transferase-like_C_sf"/>
</dbReference>
<comment type="caution">
    <text evidence="7">The sequence shown here is derived from an EMBL/GenBank/DDBJ whole genome shotgun (WGS) entry which is preliminary data.</text>
</comment>